<evidence type="ECO:0000313" key="2">
    <source>
        <dbReference type="EMBL" id="GGO42863.1"/>
    </source>
</evidence>
<proteinExistence type="predicted"/>
<protein>
    <submittedName>
        <fullName evidence="2">Uncharacterized protein</fullName>
    </submittedName>
</protein>
<organism evidence="2 3">
    <name type="scientific">Streptomyces lasiicapitis</name>
    <dbReference type="NCBI Taxonomy" id="1923961"/>
    <lineage>
        <taxon>Bacteria</taxon>
        <taxon>Bacillati</taxon>
        <taxon>Actinomycetota</taxon>
        <taxon>Actinomycetes</taxon>
        <taxon>Kitasatosporales</taxon>
        <taxon>Streptomycetaceae</taxon>
        <taxon>Streptomyces</taxon>
    </lineage>
</organism>
<dbReference type="EMBL" id="BMNG01000005">
    <property type="protein sequence ID" value="GGO42863.1"/>
    <property type="molecule type" value="Genomic_DNA"/>
</dbReference>
<dbReference type="InterPro" id="IPR047719">
    <property type="entry name" value="SCO5918-like"/>
</dbReference>
<name>A0ABQ2LTG9_9ACTN</name>
<evidence type="ECO:0000256" key="1">
    <source>
        <dbReference type="SAM" id="MobiDB-lite"/>
    </source>
</evidence>
<reference evidence="3" key="1">
    <citation type="journal article" date="2019" name="Int. J. Syst. Evol. Microbiol.">
        <title>The Global Catalogue of Microorganisms (GCM) 10K type strain sequencing project: providing services to taxonomists for standard genome sequencing and annotation.</title>
        <authorList>
            <consortium name="The Broad Institute Genomics Platform"/>
            <consortium name="The Broad Institute Genome Sequencing Center for Infectious Disease"/>
            <person name="Wu L."/>
            <person name="Ma J."/>
        </authorList>
    </citation>
    <scope>NUCLEOTIDE SEQUENCE [LARGE SCALE GENOMIC DNA]</scope>
    <source>
        <strain evidence="3">CGMCC 4.7349</strain>
    </source>
</reference>
<feature type="compositionally biased region" description="Low complexity" evidence="1">
    <location>
        <begin position="98"/>
        <end position="127"/>
    </location>
</feature>
<dbReference type="NCBIfam" id="NF038312">
    <property type="entry name" value="SCO5918_fam"/>
    <property type="match status" value="1"/>
</dbReference>
<gene>
    <name evidence="2" type="ORF">GCM10012286_25330</name>
</gene>
<comment type="caution">
    <text evidence="2">The sequence shown here is derived from an EMBL/GenBank/DDBJ whole genome shotgun (WGS) entry which is preliminary data.</text>
</comment>
<accession>A0ABQ2LTG9</accession>
<feature type="region of interest" description="Disordered" evidence="1">
    <location>
        <begin position="94"/>
        <end position="133"/>
    </location>
</feature>
<keyword evidence="3" id="KW-1185">Reference proteome</keyword>
<evidence type="ECO:0000313" key="3">
    <source>
        <dbReference type="Proteomes" id="UP000656881"/>
    </source>
</evidence>
<sequence>MRCVIARFPFDLSKAEVLATMKDVVPEPVTGGEYVIIGRRNYPAKQVGAVITRQDRRDFTSGEVTRAMTRLGFTCRSGQETAAPEAALPPVQAASAMLGGPSAPLGGPSAPLGGPQAPLGGSAPLGGIDPLEG</sequence>
<dbReference type="Proteomes" id="UP000656881">
    <property type="component" value="Unassembled WGS sequence"/>
</dbReference>